<dbReference type="EMBL" id="BDGG01000010">
    <property type="protein sequence ID" value="GAV03758.1"/>
    <property type="molecule type" value="Genomic_DNA"/>
</dbReference>
<accession>A0A1D1VVE5</accession>
<gene>
    <name evidence="2" type="primary">RvY_14138-1</name>
    <name evidence="2" type="synonym">RvY_14138.1</name>
    <name evidence="2" type="ORF">RvY_14138</name>
</gene>
<proteinExistence type="predicted"/>
<reference evidence="2 3" key="1">
    <citation type="journal article" date="2016" name="Nat. Commun.">
        <title>Extremotolerant tardigrade genome and improved radiotolerance of human cultured cells by tardigrade-unique protein.</title>
        <authorList>
            <person name="Hashimoto T."/>
            <person name="Horikawa D.D."/>
            <person name="Saito Y."/>
            <person name="Kuwahara H."/>
            <person name="Kozuka-Hata H."/>
            <person name="Shin-I T."/>
            <person name="Minakuchi Y."/>
            <person name="Ohishi K."/>
            <person name="Motoyama A."/>
            <person name="Aizu T."/>
            <person name="Enomoto A."/>
            <person name="Kondo K."/>
            <person name="Tanaka S."/>
            <person name="Hara Y."/>
            <person name="Koshikawa S."/>
            <person name="Sagara H."/>
            <person name="Miura T."/>
            <person name="Yokobori S."/>
            <person name="Miyagawa K."/>
            <person name="Suzuki Y."/>
            <person name="Kubo T."/>
            <person name="Oyama M."/>
            <person name="Kohara Y."/>
            <person name="Fujiyama A."/>
            <person name="Arakawa K."/>
            <person name="Katayama T."/>
            <person name="Toyoda A."/>
            <person name="Kunieda T."/>
        </authorList>
    </citation>
    <scope>NUCLEOTIDE SEQUENCE [LARGE SCALE GENOMIC DNA]</scope>
    <source>
        <strain evidence="2 3">YOKOZUNA-1</strain>
    </source>
</reference>
<protein>
    <submittedName>
        <fullName evidence="2">Uncharacterized protein</fullName>
    </submittedName>
</protein>
<sequence>MLSIKTGFTLPGISICFFSPDSHLCSAVSLPLLTLPNPRPAMALYCGLVVWTLAGSLLVDGAHFPSDLMTVQRLAPGTVVDRAHGGVVLVAQPDKAGYPNLRWQRLFAGNPGVGLEPSEAVDRQQHSSFHQDGPRRHKKYFMTPILRQPAAHGKKFFRQRCSTSRSPLPLLKDDGPFSRAA</sequence>
<organism evidence="2 3">
    <name type="scientific">Ramazzottius varieornatus</name>
    <name type="common">Water bear</name>
    <name type="synonym">Tardigrade</name>
    <dbReference type="NCBI Taxonomy" id="947166"/>
    <lineage>
        <taxon>Eukaryota</taxon>
        <taxon>Metazoa</taxon>
        <taxon>Ecdysozoa</taxon>
        <taxon>Tardigrada</taxon>
        <taxon>Eutardigrada</taxon>
        <taxon>Parachela</taxon>
        <taxon>Hypsibioidea</taxon>
        <taxon>Ramazzottiidae</taxon>
        <taxon>Ramazzottius</taxon>
    </lineage>
</organism>
<comment type="caution">
    <text evidence="2">The sequence shown here is derived from an EMBL/GenBank/DDBJ whole genome shotgun (WGS) entry which is preliminary data.</text>
</comment>
<name>A0A1D1VVE5_RAMVA</name>
<dbReference type="Proteomes" id="UP000186922">
    <property type="component" value="Unassembled WGS sequence"/>
</dbReference>
<dbReference type="AlphaFoldDB" id="A0A1D1VVE5"/>
<feature type="compositionally biased region" description="Basic and acidic residues" evidence="1">
    <location>
        <begin position="171"/>
        <end position="181"/>
    </location>
</feature>
<feature type="region of interest" description="Disordered" evidence="1">
    <location>
        <begin position="158"/>
        <end position="181"/>
    </location>
</feature>
<keyword evidence="3" id="KW-1185">Reference proteome</keyword>
<evidence type="ECO:0000313" key="2">
    <source>
        <dbReference type="EMBL" id="GAV03758.1"/>
    </source>
</evidence>
<evidence type="ECO:0000313" key="3">
    <source>
        <dbReference type="Proteomes" id="UP000186922"/>
    </source>
</evidence>
<evidence type="ECO:0000256" key="1">
    <source>
        <dbReference type="SAM" id="MobiDB-lite"/>
    </source>
</evidence>